<gene>
    <name evidence="1" type="ORF">LO80_01715</name>
</gene>
<reference evidence="1 2" key="1">
    <citation type="submission" date="2014-10" db="EMBL/GenBank/DDBJ databases">
        <title>Whole genome sequence of Francisella endociliophora strain FSC1006, isolated from a laboratory culture of the marine ciliate Euplotes raikovi.</title>
        <authorList>
            <person name="Granberg M."/>
            <person name="Backman S."/>
            <person name="Lundmark E."/>
            <person name="Nilsson E."/>
            <person name="Karlsson E."/>
            <person name="Thelaus J."/>
            <person name="Ohrman C."/>
            <person name="Larkeryd A."/>
            <person name="Stenberg P."/>
        </authorList>
    </citation>
    <scope>NUCLEOTIDE SEQUENCE [LARGE SCALE GENOMIC DNA]</scope>
    <source>
        <strain evidence="1 2">FSC1006</strain>
    </source>
</reference>
<dbReference type="EMBL" id="CP009574">
    <property type="protein sequence ID" value="AIT10256.1"/>
    <property type="molecule type" value="Genomic_DNA"/>
</dbReference>
<dbReference type="KEGG" id="frf:LO80_01715"/>
<name>A0A097ERQ3_9GAMM</name>
<dbReference type="OrthoDB" id="5604531at2"/>
<organism evidence="1 2">
    <name type="scientific">Candidatus Francisella endociliophora</name>
    <dbReference type="NCBI Taxonomy" id="653937"/>
    <lineage>
        <taxon>Bacteria</taxon>
        <taxon>Pseudomonadati</taxon>
        <taxon>Pseudomonadota</taxon>
        <taxon>Gammaproteobacteria</taxon>
        <taxon>Thiotrichales</taxon>
        <taxon>Francisellaceae</taxon>
        <taxon>Francisella</taxon>
    </lineage>
</organism>
<evidence type="ECO:0000313" key="2">
    <source>
        <dbReference type="Proteomes" id="UP000029672"/>
    </source>
</evidence>
<accession>A0A097ERQ3</accession>
<evidence type="ECO:0000313" key="1">
    <source>
        <dbReference type="EMBL" id="AIT10256.1"/>
    </source>
</evidence>
<dbReference type="Proteomes" id="UP000029672">
    <property type="component" value="Chromosome"/>
</dbReference>
<dbReference type="HOGENOM" id="CLU_163255_0_0_6"/>
<dbReference type="AlphaFoldDB" id="A0A097ERQ3"/>
<sequence length="121" mass="13981">MSNVYYTIKQNQGTRVLLSIIGSNYNSDNKNSIQEVNLEHVLNRIPNDDVKVLVKNAWKDLELIVGQEVRLLENNCKKSFINRFLKKTKNISFIIKSQSNKDTTLNPSFNNIKLEKLSIEL</sequence>
<proteinExistence type="predicted"/>
<keyword evidence="2" id="KW-1185">Reference proteome</keyword>
<protein>
    <submittedName>
        <fullName evidence="1">Normocyte binding protein 2b</fullName>
    </submittedName>
</protein>